<protein>
    <submittedName>
        <fullName evidence="1">Uncharacterized protein</fullName>
    </submittedName>
</protein>
<evidence type="ECO:0000313" key="1">
    <source>
        <dbReference type="EMBL" id="SVB41559.1"/>
    </source>
</evidence>
<accession>A0A382DTS8</accession>
<dbReference type="EMBL" id="UINC01040959">
    <property type="protein sequence ID" value="SVB41559.1"/>
    <property type="molecule type" value="Genomic_DNA"/>
</dbReference>
<organism evidence="1">
    <name type="scientific">marine metagenome</name>
    <dbReference type="NCBI Taxonomy" id="408172"/>
    <lineage>
        <taxon>unclassified sequences</taxon>
        <taxon>metagenomes</taxon>
        <taxon>ecological metagenomes</taxon>
    </lineage>
</organism>
<feature type="non-terminal residue" evidence="1">
    <location>
        <position position="59"/>
    </location>
</feature>
<dbReference type="AlphaFoldDB" id="A0A382DTS8"/>
<gene>
    <name evidence="1" type="ORF">METZ01_LOCUS194413</name>
</gene>
<proteinExistence type="predicted"/>
<reference evidence="1" key="1">
    <citation type="submission" date="2018-05" db="EMBL/GenBank/DDBJ databases">
        <authorList>
            <person name="Lanie J.A."/>
            <person name="Ng W.-L."/>
            <person name="Kazmierczak K.M."/>
            <person name="Andrzejewski T.M."/>
            <person name="Davidsen T.M."/>
            <person name="Wayne K.J."/>
            <person name="Tettelin H."/>
            <person name="Glass J.I."/>
            <person name="Rusch D."/>
            <person name="Podicherti R."/>
            <person name="Tsui H.-C.T."/>
            <person name="Winkler M.E."/>
        </authorList>
    </citation>
    <scope>NUCLEOTIDE SEQUENCE</scope>
</reference>
<name>A0A382DTS8_9ZZZZ</name>
<sequence length="59" mass="6311">MMQALSKKSNLEGLIYAIFSMCHYVPPSQTSGLADQVTGYLRRGCQLAGNRHGASTGHG</sequence>